<reference evidence="3 4" key="1">
    <citation type="submission" date="2013-07" db="EMBL/GenBank/DDBJ databases">
        <authorList>
            <person name="Stoco P.H."/>
            <person name="Wagner G."/>
            <person name="Gerber A."/>
            <person name="Zaha A."/>
            <person name="Thompson C."/>
            <person name="Bartholomeu D.C."/>
            <person name="Luckemeyer D.D."/>
            <person name="Bahia D."/>
            <person name="Loreto E."/>
            <person name="Prestes E.B."/>
            <person name="Lima F.M."/>
            <person name="Rodrigues-Luiz G."/>
            <person name="Vallejo G.A."/>
            <person name="Filho J.F."/>
            <person name="Monteiro K.M."/>
            <person name="Tyler K.M."/>
            <person name="de Almeida L.G."/>
            <person name="Ortiz M.F."/>
            <person name="Siervo M.A."/>
            <person name="de Moraes M.H."/>
            <person name="Cunha O.L."/>
            <person name="Mendonca-Neto R."/>
            <person name="Silva R."/>
            <person name="Teixeira S.M."/>
            <person name="Murta S.M."/>
            <person name="Sincero T.C."/>
            <person name="Mendes T.A."/>
            <person name="Urmenyi T.P."/>
            <person name="Silva V.G."/>
            <person name="da Rocha W.D."/>
            <person name="Andersson B."/>
            <person name="Romanha A.J."/>
            <person name="Steindel M."/>
            <person name="de Vasconcelos A.T."/>
            <person name="Grisard E.C."/>
        </authorList>
    </citation>
    <scope>NUCLEOTIDE SEQUENCE [LARGE SCALE GENOMIC DNA]</scope>
    <source>
        <strain evidence="3 4">SC58</strain>
    </source>
</reference>
<sequence length="298" mass="33719">MFFFFEGFLTFFNSCGNVMDAVATPLWSSPPCGSPMPVTVCSVNPLFQLGRLYYRTAAKAYNMTRYVVESLKLDEIVLATAMSYWHTFVSRLELRRFDEIVLSASCVFLACKVEHYKVRLNRVISLVFEVSGEGDEMEGWRRMLLEMELLLCHTLNFNFQMIHPMKRIIELVPEKHTGVLECAHRLFLLSFMTPLCAKVPADEVAEALVYLVADGSGQLEAYAGKFRYDSVERREGIINVIIDALAVMRKNTGLLKVDDMIVARRKRIREQESSRPSVAHSSGGAESLDATPSAFLCE</sequence>
<dbReference type="EMBL" id="AUPL01001325">
    <property type="protein sequence ID" value="ESL10934.1"/>
    <property type="molecule type" value="Genomic_DNA"/>
</dbReference>
<feature type="domain" description="Cyclin N-terminal" evidence="2">
    <location>
        <begin position="66"/>
        <end position="159"/>
    </location>
</feature>
<dbReference type="OrthoDB" id="10264655at2759"/>
<dbReference type="Gene3D" id="1.10.472.10">
    <property type="entry name" value="Cyclin-like"/>
    <property type="match status" value="1"/>
</dbReference>
<keyword evidence="4" id="KW-1185">Reference proteome</keyword>
<comment type="caution">
    <text evidence="3">The sequence shown here is derived from an EMBL/GenBank/DDBJ whole genome shotgun (WGS) entry which is preliminary data.</text>
</comment>
<dbReference type="InterPro" id="IPR043198">
    <property type="entry name" value="Cyclin/Ssn8"/>
</dbReference>
<dbReference type="PANTHER" id="PTHR10026">
    <property type="entry name" value="CYCLIN"/>
    <property type="match status" value="1"/>
</dbReference>
<dbReference type="InterPro" id="IPR036915">
    <property type="entry name" value="Cyclin-like_sf"/>
</dbReference>
<dbReference type="VEuPathDB" id="TriTrypDB:TRSC58_01325"/>
<accession>A0A061J7S5</accession>
<dbReference type="Proteomes" id="UP000031737">
    <property type="component" value="Unassembled WGS sequence"/>
</dbReference>
<evidence type="ECO:0000256" key="1">
    <source>
        <dbReference type="SAM" id="MobiDB-lite"/>
    </source>
</evidence>
<name>A0A061J7S5_TRYRA</name>
<dbReference type="GO" id="GO:0006357">
    <property type="term" value="P:regulation of transcription by RNA polymerase II"/>
    <property type="evidence" value="ECO:0007669"/>
    <property type="project" value="InterPro"/>
</dbReference>
<proteinExistence type="predicted"/>
<dbReference type="GO" id="GO:0016538">
    <property type="term" value="F:cyclin-dependent protein serine/threonine kinase regulator activity"/>
    <property type="evidence" value="ECO:0007669"/>
    <property type="project" value="InterPro"/>
</dbReference>
<dbReference type="AlphaFoldDB" id="A0A061J7S5"/>
<evidence type="ECO:0000259" key="2">
    <source>
        <dbReference type="Pfam" id="PF00134"/>
    </source>
</evidence>
<evidence type="ECO:0000313" key="3">
    <source>
        <dbReference type="EMBL" id="ESL10934.1"/>
    </source>
</evidence>
<protein>
    <submittedName>
        <fullName evidence="3">Cyclin 9</fullName>
    </submittedName>
</protein>
<feature type="region of interest" description="Disordered" evidence="1">
    <location>
        <begin position="272"/>
        <end position="298"/>
    </location>
</feature>
<gene>
    <name evidence="3" type="ORF">TRSC58_01325</name>
</gene>
<organism evidence="3 4">
    <name type="scientific">Trypanosoma rangeli SC58</name>
    <dbReference type="NCBI Taxonomy" id="429131"/>
    <lineage>
        <taxon>Eukaryota</taxon>
        <taxon>Discoba</taxon>
        <taxon>Euglenozoa</taxon>
        <taxon>Kinetoplastea</taxon>
        <taxon>Metakinetoplastina</taxon>
        <taxon>Trypanosomatida</taxon>
        <taxon>Trypanosomatidae</taxon>
        <taxon>Trypanosoma</taxon>
        <taxon>Herpetosoma</taxon>
    </lineage>
</organism>
<dbReference type="Pfam" id="PF00134">
    <property type="entry name" value="Cyclin_N"/>
    <property type="match status" value="1"/>
</dbReference>
<evidence type="ECO:0000313" key="4">
    <source>
        <dbReference type="Proteomes" id="UP000031737"/>
    </source>
</evidence>
<dbReference type="SUPFAM" id="SSF47954">
    <property type="entry name" value="Cyclin-like"/>
    <property type="match status" value="1"/>
</dbReference>
<dbReference type="InterPro" id="IPR006671">
    <property type="entry name" value="Cyclin_N"/>
</dbReference>